<evidence type="ECO:0000256" key="8">
    <source>
        <dbReference type="PIRNR" id="PIRNR016661"/>
    </source>
</evidence>
<evidence type="ECO:0000256" key="7">
    <source>
        <dbReference type="ARBA" id="ARBA00023136"/>
    </source>
</evidence>
<dbReference type="Gene3D" id="1.10.1760.20">
    <property type="match status" value="1"/>
</dbReference>
<feature type="transmembrane region" description="Helical" evidence="9">
    <location>
        <begin position="158"/>
        <end position="183"/>
    </location>
</feature>
<evidence type="ECO:0000256" key="4">
    <source>
        <dbReference type="ARBA" id="ARBA00022475"/>
    </source>
</evidence>
<feature type="transmembrane region" description="Helical" evidence="9">
    <location>
        <begin position="66"/>
        <end position="85"/>
    </location>
</feature>
<dbReference type="PANTHER" id="PTHR34295">
    <property type="entry name" value="BIOTIN TRANSPORTER BIOY"/>
    <property type="match status" value="1"/>
</dbReference>
<keyword evidence="11" id="KW-1185">Reference proteome</keyword>
<evidence type="ECO:0000256" key="3">
    <source>
        <dbReference type="ARBA" id="ARBA00022448"/>
    </source>
</evidence>
<gene>
    <name evidence="10" type="ORF">FC18_GL001983</name>
</gene>
<evidence type="ECO:0000313" key="11">
    <source>
        <dbReference type="Proteomes" id="UP000051679"/>
    </source>
</evidence>
<evidence type="ECO:0000256" key="9">
    <source>
        <dbReference type="SAM" id="Phobius"/>
    </source>
</evidence>
<keyword evidence="6 9" id="KW-1133">Transmembrane helix</keyword>
<dbReference type="Pfam" id="PF02632">
    <property type="entry name" value="BioY"/>
    <property type="match status" value="1"/>
</dbReference>
<evidence type="ECO:0000313" key="10">
    <source>
        <dbReference type="EMBL" id="KRM56506.1"/>
    </source>
</evidence>
<dbReference type="GO" id="GO:0005886">
    <property type="term" value="C:plasma membrane"/>
    <property type="evidence" value="ECO:0007669"/>
    <property type="project" value="UniProtKB-SubCell"/>
</dbReference>
<evidence type="ECO:0000256" key="1">
    <source>
        <dbReference type="ARBA" id="ARBA00004651"/>
    </source>
</evidence>
<keyword evidence="3 8" id="KW-0813">Transport</keyword>
<dbReference type="GO" id="GO:0015225">
    <property type="term" value="F:biotin transmembrane transporter activity"/>
    <property type="evidence" value="ECO:0007669"/>
    <property type="project" value="UniProtKB-UniRule"/>
</dbReference>
<feature type="transmembrane region" description="Helical" evidence="9">
    <location>
        <begin position="127"/>
        <end position="151"/>
    </location>
</feature>
<feature type="transmembrane region" description="Helical" evidence="9">
    <location>
        <begin position="92"/>
        <end position="115"/>
    </location>
</feature>
<dbReference type="PANTHER" id="PTHR34295:SF4">
    <property type="entry name" value="BIOTIN TRANSPORTER BIOY-RELATED"/>
    <property type="match status" value="1"/>
</dbReference>
<dbReference type="AlphaFoldDB" id="A0A0R1ZPZ2"/>
<keyword evidence="5 9" id="KW-0812">Transmembrane</keyword>
<dbReference type="Proteomes" id="UP000051679">
    <property type="component" value="Unassembled WGS sequence"/>
</dbReference>
<accession>A0A0R1ZPZ2</accession>
<evidence type="ECO:0000256" key="6">
    <source>
        <dbReference type="ARBA" id="ARBA00022989"/>
    </source>
</evidence>
<dbReference type="EMBL" id="AYYO01000003">
    <property type="protein sequence ID" value="KRM56506.1"/>
    <property type="molecule type" value="Genomic_DNA"/>
</dbReference>
<keyword evidence="7 8" id="KW-0472">Membrane</keyword>
<feature type="transmembrane region" description="Helical" evidence="9">
    <location>
        <begin position="20"/>
        <end position="46"/>
    </location>
</feature>
<dbReference type="PIRSF" id="PIRSF016661">
    <property type="entry name" value="BioY"/>
    <property type="match status" value="1"/>
</dbReference>
<dbReference type="STRING" id="1291052.FC18_GL001983"/>
<keyword evidence="4 8" id="KW-1003">Cell membrane</keyword>
<dbReference type="PATRIC" id="fig|1291052.5.peg.2044"/>
<dbReference type="InterPro" id="IPR003784">
    <property type="entry name" value="BioY"/>
</dbReference>
<comment type="caution">
    <text evidence="10">The sequence shown here is derived from an EMBL/GenBank/DDBJ whole genome shotgun (WGS) entry which is preliminary data.</text>
</comment>
<protein>
    <recommendedName>
        <fullName evidence="8">Biotin transporter</fullName>
    </recommendedName>
</protein>
<evidence type="ECO:0000256" key="5">
    <source>
        <dbReference type="ARBA" id="ARBA00022692"/>
    </source>
</evidence>
<comment type="similarity">
    <text evidence="2 8">Belongs to the BioY family.</text>
</comment>
<comment type="subcellular location">
    <subcellularLocation>
        <location evidence="1 8">Cell membrane</location>
        <topology evidence="1 8">Multi-pass membrane protein</topology>
    </subcellularLocation>
</comment>
<reference evidence="10 11" key="1">
    <citation type="journal article" date="2015" name="Genome Announc.">
        <title>Expanding the biotechnology potential of lactobacilli through comparative genomics of 213 strains and associated genera.</title>
        <authorList>
            <person name="Sun Z."/>
            <person name="Harris H.M."/>
            <person name="McCann A."/>
            <person name="Guo C."/>
            <person name="Argimon S."/>
            <person name="Zhang W."/>
            <person name="Yang X."/>
            <person name="Jeffery I.B."/>
            <person name="Cooney J.C."/>
            <person name="Kagawa T.F."/>
            <person name="Liu W."/>
            <person name="Song Y."/>
            <person name="Salvetti E."/>
            <person name="Wrobel A."/>
            <person name="Rasinkangas P."/>
            <person name="Parkhill J."/>
            <person name="Rea M.C."/>
            <person name="O'Sullivan O."/>
            <person name="Ritari J."/>
            <person name="Douillard F.P."/>
            <person name="Paul Ross R."/>
            <person name="Yang R."/>
            <person name="Briner A.E."/>
            <person name="Felis G.E."/>
            <person name="de Vos W.M."/>
            <person name="Barrangou R."/>
            <person name="Klaenhammer T.R."/>
            <person name="Caufield P.W."/>
            <person name="Cui Y."/>
            <person name="Zhang H."/>
            <person name="O'Toole P.W."/>
        </authorList>
    </citation>
    <scope>NUCLEOTIDE SEQUENCE [LARGE SCALE GENOMIC DNA]</scope>
    <source>
        <strain evidence="10 11">DSM 20505</strain>
    </source>
</reference>
<proteinExistence type="inferred from homology"/>
<evidence type="ECO:0000256" key="2">
    <source>
        <dbReference type="ARBA" id="ARBA00010692"/>
    </source>
</evidence>
<sequence>MLNPFNVLMEGKVMQNVRNLTLTAVMLALLIVLGLLPGIPLGIIPVPLVLQNMGVMLVGLILGPRYGTIAVGLLLLLVGLGLPILTGGRGGAAMFVGPTAGYMLGWLLVPVSIWGLTQIGAPAATTWWGQFLIVLLAGVLLVDLCGTLWLAHQADMPVAAAMIANMAIIPGDILKAGLTVVLVRRLPKQHVG</sequence>
<name>A0A0R1ZPZ2_9LACO</name>
<organism evidence="10 11">
    <name type="scientific">Lacticaseibacillus sharpeae JCM 1186 = DSM 20505</name>
    <dbReference type="NCBI Taxonomy" id="1291052"/>
    <lineage>
        <taxon>Bacteria</taxon>
        <taxon>Bacillati</taxon>
        <taxon>Bacillota</taxon>
        <taxon>Bacilli</taxon>
        <taxon>Lactobacillales</taxon>
        <taxon>Lactobacillaceae</taxon>
        <taxon>Lacticaseibacillus</taxon>
    </lineage>
</organism>